<gene>
    <name evidence="1" type="ORF">JS756_01585</name>
</gene>
<keyword evidence="2" id="KW-1185">Reference proteome</keyword>
<dbReference type="RefSeq" id="WP_205381046.1">
    <property type="nucleotide sequence ID" value="NZ_JAFFZS010000001.1"/>
</dbReference>
<sequence>MAQLTGRSVLTAQAALLAGAALALLIREMPGLVREIRIWRMVGVRSRSGHPR</sequence>
<dbReference type="Proteomes" id="UP000788262">
    <property type="component" value="Unassembled WGS sequence"/>
</dbReference>
<reference evidence="1 2" key="1">
    <citation type="submission" date="2021-02" db="EMBL/GenBank/DDBJ databases">
        <title>Whole genome sequencing of Streptomyces actuosus VRA1.</title>
        <authorList>
            <person name="Sen G."/>
            <person name="Sen A."/>
        </authorList>
    </citation>
    <scope>NUCLEOTIDE SEQUENCE [LARGE SCALE GENOMIC DNA]</scope>
    <source>
        <strain evidence="1 2">VRA1</strain>
    </source>
</reference>
<accession>A0ABS2VIB0</accession>
<comment type="caution">
    <text evidence="1">The sequence shown here is derived from an EMBL/GenBank/DDBJ whole genome shotgun (WGS) entry which is preliminary data.</text>
</comment>
<evidence type="ECO:0000313" key="1">
    <source>
        <dbReference type="EMBL" id="MBN0042825.1"/>
    </source>
</evidence>
<protein>
    <submittedName>
        <fullName evidence="1">Uncharacterized protein</fullName>
    </submittedName>
</protein>
<organism evidence="1 2">
    <name type="scientific">Streptomyces actuosus</name>
    <dbReference type="NCBI Taxonomy" id="1885"/>
    <lineage>
        <taxon>Bacteria</taxon>
        <taxon>Bacillati</taxon>
        <taxon>Actinomycetota</taxon>
        <taxon>Actinomycetes</taxon>
        <taxon>Kitasatosporales</taxon>
        <taxon>Streptomycetaceae</taxon>
        <taxon>Streptomyces</taxon>
    </lineage>
</organism>
<name>A0ABS2VIB0_STRAS</name>
<proteinExistence type="predicted"/>
<evidence type="ECO:0000313" key="2">
    <source>
        <dbReference type="Proteomes" id="UP000788262"/>
    </source>
</evidence>
<dbReference type="EMBL" id="JAFFZS010000001">
    <property type="protein sequence ID" value="MBN0042825.1"/>
    <property type="molecule type" value="Genomic_DNA"/>
</dbReference>